<proteinExistence type="predicted"/>
<dbReference type="EMBL" id="RDBE01000010">
    <property type="protein sequence ID" value="RLV48158.1"/>
    <property type="molecule type" value="Genomic_DNA"/>
</dbReference>
<keyword evidence="3" id="KW-0548">Nucleotidyltransferase</keyword>
<evidence type="ECO:0000313" key="3">
    <source>
        <dbReference type="EMBL" id="RLV48158.1"/>
    </source>
</evidence>
<dbReference type="Proteomes" id="UP000281708">
    <property type="component" value="Unassembled WGS sequence"/>
</dbReference>
<dbReference type="PANTHER" id="PTHR19136:SF81">
    <property type="entry name" value="MOLYBDENUM COFACTOR GUANYLYLTRANSFERASE"/>
    <property type="match status" value="1"/>
</dbReference>
<protein>
    <submittedName>
        <fullName evidence="3">Molybdenum cofactor guanylyltransferase</fullName>
    </submittedName>
</protein>
<sequence>MRSVPAPPAVSSDVAGEPGGAPRAWAGVLLTGGRGRRLGGVDKAALRHGGLSLLERGLTALAGAERTVVVGPRTATSRPVEFAVEKPAGGGPAAGLLAAVDVLADGPPLVVVLAVDMAWVEAATVARLLAGLTPEVDGAALDDGRRQPLAAAYRLSSLRSLPAPAQGSAQGLSVHRLLAPLRLARVPARAGEAHDIDTPDDLHLLDG</sequence>
<evidence type="ECO:0000313" key="4">
    <source>
        <dbReference type="Proteomes" id="UP000281708"/>
    </source>
</evidence>
<reference evidence="3 4" key="1">
    <citation type="submission" date="2018-10" db="EMBL/GenBank/DDBJ databases">
        <title>Marmoricola sp. 4Q3S-7 whole genome shotgun sequence.</title>
        <authorList>
            <person name="Li F."/>
        </authorList>
    </citation>
    <scope>NUCLEOTIDE SEQUENCE [LARGE SCALE GENOMIC DNA]</scope>
    <source>
        <strain evidence="3 4">4Q3S-7</strain>
    </source>
</reference>
<evidence type="ECO:0000256" key="1">
    <source>
        <dbReference type="ARBA" id="ARBA00022679"/>
    </source>
</evidence>
<feature type="domain" description="MobA-like NTP transferase" evidence="2">
    <location>
        <begin position="27"/>
        <end position="161"/>
    </location>
</feature>
<gene>
    <name evidence="3" type="ORF">D9V37_18960</name>
</gene>
<dbReference type="InterPro" id="IPR029044">
    <property type="entry name" value="Nucleotide-diphossugar_trans"/>
</dbReference>
<dbReference type="AlphaFoldDB" id="A0A3L8P186"/>
<evidence type="ECO:0000259" key="2">
    <source>
        <dbReference type="Pfam" id="PF12804"/>
    </source>
</evidence>
<comment type="caution">
    <text evidence="3">The sequence shown here is derived from an EMBL/GenBank/DDBJ whole genome shotgun (WGS) entry which is preliminary data.</text>
</comment>
<dbReference type="PANTHER" id="PTHR19136">
    <property type="entry name" value="MOLYBDENUM COFACTOR GUANYLYLTRANSFERASE"/>
    <property type="match status" value="1"/>
</dbReference>
<dbReference type="SUPFAM" id="SSF53448">
    <property type="entry name" value="Nucleotide-diphospho-sugar transferases"/>
    <property type="match status" value="1"/>
</dbReference>
<organism evidence="3 4">
    <name type="scientific">Nocardioides mangrovicus</name>
    <dbReference type="NCBI Taxonomy" id="2478913"/>
    <lineage>
        <taxon>Bacteria</taxon>
        <taxon>Bacillati</taxon>
        <taxon>Actinomycetota</taxon>
        <taxon>Actinomycetes</taxon>
        <taxon>Propionibacteriales</taxon>
        <taxon>Nocardioidaceae</taxon>
        <taxon>Nocardioides</taxon>
    </lineage>
</organism>
<dbReference type="Gene3D" id="3.90.550.10">
    <property type="entry name" value="Spore Coat Polysaccharide Biosynthesis Protein SpsA, Chain A"/>
    <property type="match status" value="1"/>
</dbReference>
<keyword evidence="1 3" id="KW-0808">Transferase</keyword>
<keyword evidence="4" id="KW-1185">Reference proteome</keyword>
<accession>A0A3L8P186</accession>
<dbReference type="GO" id="GO:0016779">
    <property type="term" value="F:nucleotidyltransferase activity"/>
    <property type="evidence" value="ECO:0007669"/>
    <property type="project" value="UniProtKB-KW"/>
</dbReference>
<name>A0A3L8P186_9ACTN</name>
<dbReference type="Pfam" id="PF12804">
    <property type="entry name" value="NTP_transf_3"/>
    <property type="match status" value="1"/>
</dbReference>
<dbReference type="InterPro" id="IPR025877">
    <property type="entry name" value="MobA-like_NTP_Trfase"/>
</dbReference>